<dbReference type="SUPFAM" id="SSF53850">
    <property type="entry name" value="Periplasmic binding protein-like II"/>
    <property type="match status" value="1"/>
</dbReference>
<sequence length="369" mass="40391">MREGSLKSLSFIVCFVFGLVVSMHSAAVASKKTPIYNMGYIFTTHHTPLVVAMAKGEAFKNFGVYLKPVVEKMKYALMDGDTQLATLNIIVAKSGSETTTLFAMNRMDMALASGTAIMSGIDKGSNIKMVCPLHVDGMGLVFPQGSSVNGWDDVLAYIKASKRPVKIGYHSPTSAPRIVIEGALNKVGLKVTQDATDFDADVLLVDLKSTSNLIPALVGHQVDAWVGPAPHPEVAELKNVGHIALDLRDLPPAGEWHNFPCCVMAARQSVIDDHPEVVEKMLELMTKCGEWSNTHTAEQSEIVSKWIGVPAKAIENSTIIYTTEPSDNWMHGEAVYLDILNSMDKFKGRLKGKTLDEVKPLLYDFRFLH</sequence>
<keyword evidence="2" id="KW-1185">Reference proteome</keyword>
<comment type="caution">
    <text evidence="1">The sequence shown here is derived from an EMBL/GenBank/DDBJ whole genome shotgun (WGS) entry which is preliminary data.</text>
</comment>
<dbReference type="STRING" id="1592317.DPF_1345"/>
<dbReference type="Gene3D" id="3.40.190.10">
    <property type="entry name" value="Periplasmic binding protein-like II"/>
    <property type="match status" value="1"/>
</dbReference>
<protein>
    <submittedName>
        <fullName evidence="1">ABC transporter substrate-binding protein</fullName>
    </submittedName>
</protein>
<evidence type="ECO:0000313" key="1">
    <source>
        <dbReference type="EMBL" id="GAU08631.1"/>
    </source>
</evidence>
<gene>
    <name evidence="1" type="ORF">DPF_1345</name>
</gene>
<dbReference type="EMBL" id="BDFE01000015">
    <property type="protein sequence ID" value="GAU08631.1"/>
    <property type="molecule type" value="Genomic_DNA"/>
</dbReference>
<proteinExistence type="predicted"/>
<reference evidence="2" key="1">
    <citation type="submission" date="2016-06" db="EMBL/GenBank/DDBJ databases">
        <title>Draft genome sequence of Desulfoplanes formicivorans strain Pf12B.</title>
        <authorList>
            <person name="Watanabe M."/>
            <person name="Kojima H."/>
            <person name="Fukui M."/>
        </authorList>
    </citation>
    <scope>NUCLEOTIDE SEQUENCE [LARGE SCALE GENOMIC DNA]</scope>
    <source>
        <strain evidence="2">Pf12B</strain>
    </source>
</reference>
<organism evidence="1 2">
    <name type="scientific">Desulfoplanes formicivorans</name>
    <dbReference type="NCBI Taxonomy" id="1592317"/>
    <lineage>
        <taxon>Bacteria</taxon>
        <taxon>Pseudomonadati</taxon>
        <taxon>Thermodesulfobacteriota</taxon>
        <taxon>Desulfovibrionia</taxon>
        <taxon>Desulfovibrionales</taxon>
        <taxon>Desulfoplanaceae</taxon>
        <taxon>Desulfoplanes</taxon>
    </lineage>
</organism>
<evidence type="ECO:0000313" key="2">
    <source>
        <dbReference type="Proteomes" id="UP000095200"/>
    </source>
</evidence>
<name>A0A194AHS8_9BACT</name>
<dbReference type="AlphaFoldDB" id="A0A194AHS8"/>
<dbReference type="PANTHER" id="PTHR30024">
    <property type="entry name" value="ALIPHATIC SULFONATES-BINDING PROTEIN-RELATED"/>
    <property type="match status" value="1"/>
</dbReference>
<dbReference type="Pfam" id="PF13379">
    <property type="entry name" value="NMT1_2"/>
    <property type="match status" value="1"/>
</dbReference>
<dbReference type="Proteomes" id="UP000095200">
    <property type="component" value="Unassembled WGS sequence"/>
</dbReference>
<accession>A0A194AHS8</accession>
<dbReference type="OrthoDB" id="286202at2"/>